<dbReference type="GO" id="GO:0015031">
    <property type="term" value="P:protein transport"/>
    <property type="evidence" value="ECO:0007669"/>
    <property type="project" value="UniProtKB-KW"/>
</dbReference>
<keyword evidence="7" id="KW-0813">Transport</keyword>
<keyword evidence="3" id="KW-1003">Cell membrane</keyword>
<dbReference type="STRING" id="459349.CLOAM0990"/>
<evidence type="ECO:0000313" key="8">
    <source>
        <dbReference type="EMBL" id="CAO80862.1"/>
    </source>
</evidence>
<dbReference type="AlphaFoldDB" id="B0VHP7"/>
<evidence type="ECO:0000256" key="3">
    <source>
        <dbReference type="ARBA" id="ARBA00022475"/>
    </source>
</evidence>
<dbReference type="EMBL" id="CU466930">
    <property type="protein sequence ID" value="CAO80862.1"/>
    <property type="molecule type" value="Genomic_DNA"/>
</dbReference>
<comment type="subcellular location">
    <subcellularLocation>
        <location evidence="1">Cell membrane</location>
        <topology evidence="1">Single-pass membrane protein</topology>
    </subcellularLocation>
    <subcellularLocation>
        <location evidence="7">Cell membrane</location>
        <topology evidence="7">Single-pass type II membrane protein</topology>
    </subcellularLocation>
</comment>
<evidence type="ECO:0000256" key="4">
    <source>
        <dbReference type="ARBA" id="ARBA00022692"/>
    </source>
</evidence>
<evidence type="ECO:0000313" key="9">
    <source>
        <dbReference type="Proteomes" id="UP000002019"/>
    </source>
</evidence>
<accession>B0VHP7</accession>
<dbReference type="Proteomes" id="UP000002019">
    <property type="component" value="Chromosome"/>
</dbReference>
<evidence type="ECO:0000256" key="6">
    <source>
        <dbReference type="ARBA" id="ARBA00023136"/>
    </source>
</evidence>
<evidence type="ECO:0000256" key="7">
    <source>
        <dbReference type="RuleBase" id="RU003879"/>
    </source>
</evidence>
<organism evidence="8 9">
    <name type="scientific">Cloacimonas acidaminovorans (strain Evry)</name>
    <dbReference type="NCBI Taxonomy" id="459349"/>
    <lineage>
        <taxon>Bacteria</taxon>
        <taxon>Pseudomonadati</taxon>
        <taxon>Candidatus Cloacimonadota</taxon>
        <taxon>Candidatus Cloacimonadia</taxon>
        <taxon>Candidatus Cloacimonadales</taxon>
        <taxon>Candidatus Cloacimonadaceae</taxon>
        <taxon>Candidatus Cloacimonas</taxon>
    </lineage>
</organism>
<reference evidence="8 9" key="1">
    <citation type="journal article" date="2008" name="J. Bacteriol.">
        <title>'Candidatus Cloacamonas acidaminovorans': genome sequence reconstruction provides a first glimpse of a new bacterial division.</title>
        <authorList>
            <person name="Pelletier E."/>
            <person name="Kreimeyer A."/>
            <person name="Bocs S."/>
            <person name="Rouy Z."/>
            <person name="Gyapay G."/>
            <person name="Chouari R."/>
            <person name="Riviere D."/>
            <person name="Ganesan A."/>
            <person name="Daegelen P."/>
            <person name="Sghir A."/>
            <person name="Cohen G.N."/>
            <person name="Medigue C."/>
            <person name="Weissenbach J."/>
            <person name="Le Paslier D."/>
        </authorList>
    </citation>
    <scope>NUCLEOTIDE SEQUENCE [LARGE SCALE GENOMIC DNA]</scope>
    <source>
        <strain evidence="9">Evry</strain>
    </source>
</reference>
<keyword evidence="6" id="KW-0472">Membrane</keyword>
<dbReference type="GO" id="GO:0005886">
    <property type="term" value="C:plasma membrane"/>
    <property type="evidence" value="ECO:0007669"/>
    <property type="project" value="UniProtKB-SubCell"/>
</dbReference>
<name>B0VHP7_CLOAI</name>
<gene>
    <name evidence="8" type="ordered locus">CLOAM0990</name>
</gene>
<keyword evidence="5" id="KW-1133">Transmembrane helix</keyword>
<keyword evidence="9" id="KW-1185">Reference proteome</keyword>
<dbReference type="InterPro" id="IPR003400">
    <property type="entry name" value="ExbD"/>
</dbReference>
<sequence length="94" mass="10962">MPIKLPGSSTAVRQSYQTLLITYYNDGRLYFMDKPIEIKELETVLQQKYQNPEQVVRIAVEKQVPVQKLINLMDIVRNSGYERIFVATTVLEKK</sequence>
<evidence type="ECO:0000256" key="2">
    <source>
        <dbReference type="ARBA" id="ARBA00005811"/>
    </source>
</evidence>
<dbReference type="HOGENOM" id="CLU_2381044_0_0_0"/>
<dbReference type="GO" id="GO:0022857">
    <property type="term" value="F:transmembrane transporter activity"/>
    <property type="evidence" value="ECO:0007669"/>
    <property type="project" value="InterPro"/>
</dbReference>
<dbReference type="KEGG" id="caci:CLOAM0990"/>
<evidence type="ECO:0000256" key="5">
    <source>
        <dbReference type="ARBA" id="ARBA00022989"/>
    </source>
</evidence>
<evidence type="ECO:0000256" key="1">
    <source>
        <dbReference type="ARBA" id="ARBA00004162"/>
    </source>
</evidence>
<dbReference type="eggNOG" id="COG0848">
    <property type="taxonomic scope" value="Bacteria"/>
</dbReference>
<evidence type="ECO:0008006" key="10">
    <source>
        <dbReference type="Google" id="ProtNLM"/>
    </source>
</evidence>
<dbReference type="Pfam" id="PF02472">
    <property type="entry name" value="ExbD"/>
    <property type="match status" value="1"/>
</dbReference>
<keyword evidence="4 7" id="KW-0812">Transmembrane</keyword>
<proteinExistence type="inferred from homology"/>
<dbReference type="Gene3D" id="3.30.420.270">
    <property type="match status" value="1"/>
</dbReference>
<protein>
    <recommendedName>
        <fullName evidence="10">Biopolymer transport protein ExbD/TolR</fullName>
    </recommendedName>
</protein>
<comment type="similarity">
    <text evidence="2 7">Belongs to the ExbD/TolR family.</text>
</comment>
<keyword evidence="7" id="KW-0653">Protein transport</keyword>